<gene>
    <name evidence="3" type="ORF">GCM10010201_26320</name>
</gene>
<dbReference type="EMBL" id="BAAARY010000012">
    <property type="protein sequence ID" value="GAA2526317.1"/>
    <property type="molecule type" value="Genomic_DNA"/>
</dbReference>
<dbReference type="InterPro" id="IPR036513">
    <property type="entry name" value="STAS_dom_sf"/>
</dbReference>
<dbReference type="SUPFAM" id="SSF52091">
    <property type="entry name" value="SpoIIaa-like"/>
    <property type="match status" value="1"/>
</dbReference>
<evidence type="ECO:0000313" key="3">
    <source>
        <dbReference type="EMBL" id="GAA2526317.1"/>
    </source>
</evidence>
<dbReference type="CDD" id="cd07043">
    <property type="entry name" value="STAS_anti-anti-sigma_factors"/>
    <property type="match status" value="1"/>
</dbReference>
<accession>A0ABP6AXA3</accession>
<dbReference type="InterPro" id="IPR002645">
    <property type="entry name" value="STAS_dom"/>
</dbReference>
<dbReference type="Gene3D" id="3.30.750.24">
    <property type="entry name" value="STAS domain"/>
    <property type="match status" value="1"/>
</dbReference>
<dbReference type="InterPro" id="IPR058548">
    <property type="entry name" value="MlaB-like_STAS"/>
</dbReference>
<dbReference type="Pfam" id="PF13466">
    <property type="entry name" value="STAS_2"/>
    <property type="match status" value="1"/>
</dbReference>
<feature type="compositionally biased region" description="Basic and acidic residues" evidence="1">
    <location>
        <begin position="1"/>
        <end position="20"/>
    </location>
</feature>
<dbReference type="PROSITE" id="PS50801">
    <property type="entry name" value="STAS"/>
    <property type="match status" value="1"/>
</dbReference>
<reference evidence="4" key="1">
    <citation type="journal article" date="2019" name="Int. J. Syst. Evol. Microbiol.">
        <title>The Global Catalogue of Microorganisms (GCM) 10K type strain sequencing project: providing services to taxonomists for standard genome sequencing and annotation.</title>
        <authorList>
            <consortium name="The Broad Institute Genomics Platform"/>
            <consortium name="The Broad Institute Genome Sequencing Center for Infectious Disease"/>
            <person name="Wu L."/>
            <person name="Ma J."/>
        </authorList>
    </citation>
    <scope>NUCLEOTIDE SEQUENCE [LARGE SCALE GENOMIC DNA]</scope>
    <source>
        <strain evidence="4">JCM 3367</strain>
    </source>
</reference>
<feature type="region of interest" description="Disordered" evidence="1">
    <location>
        <begin position="1"/>
        <end position="50"/>
    </location>
</feature>
<feature type="domain" description="STAS" evidence="2">
    <location>
        <begin position="101"/>
        <end position="200"/>
    </location>
</feature>
<evidence type="ECO:0000256" key="1">
    <source>
        <dbReference type="SAM" id="MobiDB-lite"/>
    </source>
</evidence>
<protein>
    <recommendedName>
        <fullName evidence="2">STAS domain-containing protein</fullName>
    </recommendedName>
</protein>
<evidence type="ECO:0000259" key="2">
    <source>
        <dbReference type="PROSITE" id="PS50801"/>
    </source>
</evidence>
<proteinExistence type="predicted"/>
<evidence type="ECO:0000313" key="4">
    <source>
        <dbReference type="Proteomes" id="UP001499978"/>
    </source>
</evidence>
<organism evidence="3 4">
    <name type="scientific">Pilimelia columellifera subsp. columellifera</name>
    <dbReference type="NCBI Taxonomy" id="706583"/>
    <lineage>
        <taxon>Bacteria</taxon>
        <taxon>Bacillati</taxon>
        <taxon>Actinomycetota</taxon>
        <taxon>Actinomycetes</taxon>
        <taxon>Micromonosporales</taxon>
        <taxon>Micromonosporaceae</taxon>
        <taxon>Pilimelia</taxon>
    </lineage>
</organism>
<sequence length="200" mass="21638">MVEHALAQRDDAKRAGREVGPDGLPLVRPEPSYGAASTGRHSPFGLRRTPVGPLIEATRPVRKPSYFRVVSAIHLAEGGAMTGNGRPPDAPTVESVGPIPVIQLMLVDDYKAADADRLSAQLDEAIRMRPRQLLIDVSRCRVMDVSAIDVLLDAHRRIRRIGGSLTLVSPSGRLRRNLTFTRADLVLDLAATLSVVRAAS</sequence>
<name>A0ABP6AXA3_9ACTN</name>
<comment type="caution">
    <text evidence="3">The sequence shown here is derived from an EMBL/GenBank/DDBJ whole genome shotgun (WGS) entry which is preliminary data.</text>
</comment>
<keyword evidence="4" id="KW-1185">Reference proteome</keyword>
<dbReference type="Proteomes" id="UP001499978">
    <property type="component" value="Unassembled WGS sequence"/>
</dbReference>